<dbReference type="CDD" id="cd14135">
    <property type="entry name" value="STKc_PRP4"/>
    <property type="match status" value="1"/>
</dbReference>
<keyword evidence="2" id="KW-0723">Serine/threonine-protein kinase</keyword>
<evidence type="ECO:0000313" key="12">
    <source>
        <dbReference type="Proteomes" id="UP000578531"/>
    </source>
</evidence>
<evidence type="ECO:0000256" key="2">
    <source>
        <dbReference type="ARBA" id="ARBA00022527"/>
    </source>
</evidence>
<evidence type="ECO:0000256" key="9">
    <source>
        <dbReference type="SAM" id="MobiDB-lite"/>
    </source>
</evidence>
<evidence type="ECO:0000256" key="5">
    <source>
        <dbReference type="ARBA" id="ARBA00022777"/>
    </source>
</evidence>
<feature type="region of interest" description="Disordered" evidence="9">
    <location>
        <begin position="25"/>
        <end position="339"/>
    </location>
</feature>
<feature type="compositionally biased region" description="Low complexity" evidence="9">
    <location>
        <begin position="40"/>
        <end position="52"/>
    </location>
</feature>
<feature type="domain" description="Protein kinase" evidence="10">
    <location>
        <begin position="492"/>
        <end position="808"/>
    </location>
</feature>
<evidence type="ECO:0000256" key="8">
    <source>
        <dbReference type="PROSITE-ProRule" id="PRU10141"/>
    </source>
</evidence>
<dbReference type="Proteomes" id="UP000578531">
    <property type="component" value="Unassembled WGS sequence"/>
</dbReference>
<dbReference type="SMART" id="SM00220">
    <property type="entry name" value="S_TKc"/>
    <property type="match status" value="1"/>
</dbReference>
<evidence type="ECO:0000313" key="11">
    <source>
        <dbReference type="EMBL" id="KAF6239137.1"/>
    </source>
</evidence>
<dbReference type="PANTHER" id="PTHR24058">
    <property type="entry name" value="DUAL SPECIFICITY PROTEIN KINASE"/>
    <property type="match status" value="1"/>
</dbReference>
<dbReference type="InterPro" id="IPR008271">
    <property type="entry name" value="Ser/Thr_kinase_AS"/>
</dbReference>
<feature type="compositionally biased region" description="Polar residues" evidence="9">
    <location>
        <begin position="318"/>
        <end position="339"/>
    </location>
</feature>
<feature type="compositionally biased region" description="Basic and acidic residues" evidence="9">
    <location>
        <begin position="122"/>
        <end position="140"/>
    </location>
</feature>
<feature type="binding site" evidence="8">
    <location>
        <position position="521"/>
    </location>
    <ligand>
        <name>ATP</name>
        <dbReference type="ChEBI" id="CHEBI:30616"/>
    </ligand>
</feature>
<feature type="compositionally biased region" description="Basic and acidic residues" evidence="9">
    <location>
        <begin position="60"/>
        <end position="101"/>
    </location>
</feature>
<dbReference type="GO" id="GO:0045292">
    <property type="term" value="P:mRNA cis splicing, via spliceosome"/>
    <property type="evidence" value="ECO:0007669"/>
    <property type="project" value="InterPro"/>
</dbReference>
<dbReference type="EMBL" id="JACCJC010000007">
    <property type="protein sequence ID" value="KAF6239137.1"/>
    <property type="molecule type" value="Genomic_DNA"/>
</dbReference>
<dbReference type="InterPro" id="IPR050494">
    <property type="entry name" value="Ser_Thr_dual-spec_kinase"/>
</dbReference>
<proteinExistence type="inferred from homology"/>
<evidence type="ECO:0000256" key="3">
    <source>
        <dbReference type="ARBA" id="ARBA00022679"/>
    </source>
</evidence>
<organism evidence="11 12">
    <name type="scientific">Letharia columbiana</name>
    <dbReference type="NCBI Taxonomy" id="112416"/>
    <lineage>
        <taxon>Eukaryota</taxon>
        <taxon>Fungi</taxon>
        <taxon>Dikarya</taxon>
        <taxon>Ascomycota</taxon>
        <taxon>Pezizomycotina</taxon>
        <taxon>Lecanoromycetes</taxon>
        <taxon>OSLEUM clade</taxon>
        <taxon>Lecanoromycetidae</taxon>
        <taxon>Lecanorales</taxon>
        <taxon>Lecanorineae</taxon>
        <taxon>Parmeliaceae</taxon>
        <taxon>Letharia</taxon>
    </lineage>
</organism>
<keyword evidence="4 8" id="KW-0547">Nucleotide-binding</keyword>
<keyword evidence="5" id="KW-0418">Kinase</keyword>
<feature type="compositionally biased region" description="Low complexity" evidence="9">
    <location>
        <begin position="300"/>
        <end position="310"/>
    </location>
</feature>
<feature type="compositionally biased region" description="Basic and acidic residues" evidence="9">
    <location>
        <begin position="372"/>
        <end position="390"/>
    </location>
</feature>
<dbReference type="RefSeq" id="XP_037168433.1">
    <property type="nucleotide sequence ID" value="XM_037304940.1"/>
</dbReference>
<dbReference type="InterPro" id="IPR000719">
    <property type="entry name" value="Prot_kinase_dom"/>
</dbReference>
<dbReference type="EC" id="2.7.11.1" evidence="1"/>
<comment type="caution">
    <text evidence="11">The sequence shown here is derived from an EMBL/GenBank/DDBJ whole genome shotgun (WGS) entry which is preliminary data.</text>
</comment>
<evidence type="ECO:0000256" key="6">
    <source>
        <dbReference type="ARBA" id="ARBA00022840"/>
    </source>
</evidence>
<dbReference type="InterPro" id="IPR011009">
    <property type="entry name" value="Kinase-like_dom_sf"/>
</dbReference>
<feature type="region of interest" description="Disordered" evidence="9">
    <location>
        <begin position="1"/>
        <end position="20"/>
    </location>
</feature>
<evidence type="ECO:0000256" key="4">
    <source>
        <dbReference type="ARBA" id="ARBA00022741"/>
    </source>
</evidence>
<dbReference type="PROSITE" id="PS50011">
    <property type="entry name" value="PROTEIN_KINASE_DOM"/>
    <property type="match status" value="1"/>
</dbReference>
<keyword evidence="3" id="KW-0808">Transferase</keyword>
<reference evidence="11 12" key="1">
    <citation type="journal article" date="2020" name="Genomics">
        <title>Complete, high-quality genomes from long-read metagenomic sequencing of two wolf lichen thalli reveals enigmatic genome architecture.</title>
        <authorList>
            <person name="McKenzie S.K."/>
            <person name="Walston R.F."/>
            <person name="Allen J.L."/>
        </authorList>
    </citation>
    <scope>NUCLEOTIDE SEQUENCE [LARGE SCALE GENOMIC DNA]</scope>
    <source>
        <strain evidence="11">WasteWater2</strain>
    </source>
</reference>
<sequence length="813" mass="92116">MSSHSISPPSEGEIVESDLEKATTTFVSKKGNSVDRSFRTRVSVSRSPSPLRSPRRHKSRTDSRSPYREVRGAKRSVDDDHYDRSRNDPRRFKVRYEDHPQGSRSNARGPYHDSNGFNGPDRGIRYEEQDADGRLRDKRPTVRSRSPMQGRSRREETRGHHTGENWDRHRREQVDRGYRESQRRLSREQSVSDRGHSPVAAAKFKRDAETRPNQIQRIDTSAGERSDSEAEYVPSSLGSQFADSKNDSTAEKGKFAQPTSTQPADEAILIEERRKRREAIKARHRGRATPLLVQALALDTTSPPSTPKSTVMPEVNPAQASTQKSPRPTSQVTSGQESPTDFVVFKDTDLANSSAVAIGPTPEDEPSAADYDPTKDMQEDKMRHDEHQRKDEMPFAAYNETATEDRDVLLPDADIQESVEKKADDGLDMFAEDDELDMFAEIPAASRKSEKIAAKAVAIPQAKALDMSMLDDWDDPEGYYKVILGELLDGRYHVQSNLGKGMFSGVVRATDQTTKRLVAIKLIRNNETMKKAGLKEIEILQKLSYADPEDKKHMIRLERYFEHKGHLCMVFENLSINLREVLKKFGRDVGINLKAVRAYSQQMFLGLSLLRKCNVLHADLKPDNVLVNEARNVLKICDLGSASDASENEITQYLVSRFYRAPEIILGMPYDFGIDVWSVGCTLFELYTGKILFTGRSNNQMLRAIMECRGKFSHKILRKAQFAAFHFDDLLNFRSVEKDKVTGKDVVRIMSFSKPTRDLKTRLMANAKGMNDGEIKELNAFVDLLDRCLSLNPERRCTPAEALRHPFITRTKG</sequence>
<dbReference type="PROSITE" id="PS00107">
    <property type="entry name" value="PROTEIN_KINASE_ATP"/>
    <property type="match status" value="1"/>
</dbReference>
<evidence type="ECO:0000256" key="1">
    <source>
        <dbReference type="ARBA" id="ARBA00012513"/>
    </source>
</evidence>
<protein>
    <recommendedName>
        <fullName evidence="1">non-specific serine/threonine protein kinase</fullName>
        <ecNumber evidence="1">2.7.11.1</ecNumber>
    </recommendedName>
</protein>
<dbReference type="GO" id="GO:0004674">
    <property type="term" value="F:protein serine/threonine kinase activity"/>
    <property type="evidence" value="ECO:0007669"/>
    <property type="project" value="UniProtKB-KW"/>
</dbReference>
<dbReference type="Pfam" id="PF00069">
    <property type="entry name" value="Pkinase"/>
    <property type="match status" value="1"/>
</dbReference>
<feature type="compositionally biased region" description="Basic and acidic residues" evidence="9">
    <location>
        <begin position="244"/>
        <end position="254"/>
    </location>
</feature>
<dbReference type="GO" id="GO:0005524">
    <property type="term" value="F:ATP binding"/>
    <property type="evidence" value="ECO:0007669"/>
    <property type="project" value="UniProtKB-UniRule"/>
</dbReference>
<feature type="compositionally biased region" description="Basic residues" evidence="9">
    <location>
        <begin position="274"/>
        <end position="287"/>
    </location>
</feature>
<keyword evidence="6 8" id="KW-0067">ATP-binding</keyword>
<dbReference type="PANTHER" id="PTHR24058:SF103">
    <property type="entry name" value="SERINE_THREONINE-PROTEIN KINASE PRP4 HOMOLOG"/>
    <property type="match status" value="1"/>
</dbReference>
<dbReference type="FunFam" id="3.30.200.20:FF:000440">
    <property type="entry name" value="CMGC/DYRK/PRP4 protein kinase, variant"/>
    <property type="match status" value="1"/>
</dbReference>
<dbReference type="OrthoDB" id="9332038at2759"/>
<gene>
    <name evidence="11" type="ORF">HO173_003010</name>
</gene>
<dbReference type="FunFam" id="1.10.510.10:FF:000078">
    <property type="entry name" value="Serine/threonine-protein kinase PRP4 homolog"/>
    <property type="match status" value="1"/>
</dbReference>
<dbReference type="GeneID" id="59284680"/>
<dbReference type="SUPFAM" id="SSF56112">
    <property type="entry name" value="Protein kinase-like (PK-like)"/>
    <property type="match status" value="1"/>
</dbReference>
<keyword evidence="12" id="KW-1185">Reference proteome</keyword>
<accession>A0A8H6G248</accession>
<name>A0A8H6G248_9LECA</name>
<dbReference type="Gene3D" id="1.10.510.10">
    <property type="entry name" value="Transferase(Phosphotransferase) domain 1"/>
    <property type="match status" value="1"/>
</dbReference>
<dbReference type="InterPro" id="IPR017441">
    <property type="entry name" value="Protein_kinase_ATP_BS"/>
</dbReference>
<feature type="region of interest" description="Disordered" evidence="9">
    <location>
        <begin position="354"/>
        <end position="390"/>
    </location>
</feature>
<dbReference type="AlphaFoldDB" id="A0A8H6G248"/>
<evidence type="ECO:0000256" key="7">
    <source>
        <dbReference type="ARBA" id="ARBA00023596"/>
    </source>
</evidence>
<dbReference type="PROSITE" id="PS00108">
    <property type="entry name" value="PROTEIN_KINASE_ST"/>
    <property type="match status" value="1"/>
</dbReference>
<feature type="compositionally biased region" description="Basic and acidic residues" evidence="9">
    <location>
        <begin position="152"/>
        <end position="196"/>
    </location>
</feature>
<dbReference type="Gene3D" id="3.30.200.20">
    <property type="entry name" value="Phosphorylase Kinase, domain 1"/>
    <property type="match status" value="1"/>
</dbReference>
<comment type="similarity">
    <text evidence="7">Belongs to the protein kinase superfamily. CMGC Ser/Thr protein kinase family.</text>
</comment>
<dbReference type="InterPro" id="IPR044092">
    <property type="entry name" value="STKc_PRP4"/>
</dbReference>
<evidence type="ECO:0000259" key="10">
    <source>
        <dbReference type="PROSITE" id="PS50011"/>
    </source>
</evidence>